<dbReference type="EC" id="1.2.1.44" evidence="4"/>
<keyword evidence="1" id="KW-0521">NADP</keyword>
<reference evidence="4" key="2">
    <citation type="submission" date="2020-07" db="EMBL/GenBank/DDBJ databases">
        <authorList>
            <person name="Vera ALvarez R."/>
            <person name="Arias-Moreno D.M."/>
            <person name="Jimenez-Jacinto V."/>
            <person name="Jimenez-Bremont J.F."/>
            <person name="Swaminathan K."/>
            <person name="Moose S.P."/>
            <person name="Guerrero-Gonzalez M.L."/>
            <person name="Marino-Ramirez L."/>
            <person name="Landsman D."/>
            <person name="Rodriguez-Kessler M."/>
            <person name="Delgado-Sanchez P."/>
        </authorList>
    </citation>
    <scope>NUCLEOTIDE SEQUENCE</scope>
    <source>
        <tissue evidence="4">Cladode</tissue>
    </source>
</reference>
<proteinExistence type="predicted"/>
<dbReference type="PANTHER" id="PTHR10366">
    <property type="entry name" value="NAD DEPENDENT EPIMERASE/DEHYDRATASE"/>
    <property type="match status" value="1"/>
</dbReference>
<dbReference type="InterPro" id="IPR050425">
    <property type="entry name" value="NAD(P)_dehydrat-like"/>
</dbReference>
<sequence length="319" mass="35347">MEKDGRLVCVTGAGGFVASWLVKLLLSNHYTVHGTVRDPSDVKCEPLKKLENAAENLKLFKADLLDYKSISAAIEGCVGVFHVASPVPSTSVPNPEVQLMEPAVKGTLNVLKASAEAKVKRVVFVSSVAAVGMNPNWPNDKVKDESCWSDVDYCKRSNNWYCASKTEAETKAFEYAKSSGLDLVTVCPTLVLGPLMYSVVNSSNLVLIELLKEGNESVENRLRMIVDVRDVAEALHLVYEKPEAEGRYICTAHQIRVRELVDKLKSIYPNYNYPKNFADVGEEGRVSSEKLQGLGWRYRPLEETLVDSIESYKNLGILN</sequence>
<dbReference type="InterPro" id="IPR036291">
    <property type="entry name" value="NAD(P)-bd_dom_sf"/>
</dbReference>
<dbReference type="CDD" id="cd08958">
    <property type="entry name" value="FR_SDR_e"/>
    <property type="match status" value="1"/>
</dbReference>
<reference evidence="4" key="1">
    <citation type="journal article" date="2013" name="J. Plant Res.">
        <title>Effect of fungi and light on seed germination of three Opuntia species from semiarid lands of central Mexico.</title>
        <authorList>
            <person name="Delgado-Sanchez P."/>
            <person name="Jimenez-Bremont J.F."/>
            <person name="Guerrero-Gonzalez Mde L."/>
            <person name="Flores J."/>
        </authorList>
    </citation>
    <scope>NUCLEOTIDE SEQUENCE</scope>
    <source>
        <tissue evidence="4">Cladode</tissue>
    </source>
</reference>
<dbReference type="InterPro" id="IPR001509">
    <property type="entry name" value="Epimerase_deHydtase"/>
</dbReference>
<dbReference type="SUPFAM" id="SSF51735">
    <property type="entry name" value="NAD(P)-binding Rossmann-fold domains"/>
    <property type="match status" value="1"/>
</dbReference>
<dbReference type="GO" id="GO:0016621">
    <property type="term" value="F:cinnamoyl-CoA reductase activity"/>
    <property type="evidence" value="ECO:0007669"/>
    <property type="project" value="UniProtKB-EC"/>
</dbReference>
<dbReference type="FunFam" id="3.40.50.720:FF:000382">
    <property type="entry name" value="NAD(P)-binding Rossmann-fold superfamily protein"/>
    <property type="match status" value="1"/>
</dbReference>
<keyword evidence="2 4" id="KW-0560">Oxidoreductase</keyword>
<dbReference type="AlphaFoldDB" id="A0A7C9DQH7"/>
<protein>
    <submittedName>
        <fullName evidence="4">Cinnamoyl-CoA reductase</fullName>
        <ecNumber evidence="4">1.2.1.44</ecNumber>
    </submittedName>
</protein>
<feature type="domain" description="NAD-dependent epimerase/dehydratase" evidence="3">
    <location>
        <begin position="8"/>
        <end position="245"/>
    </location>
</feature>
<name>A0A7C9DQH7_OPUST</name>
<evidence type="ECO:0000259" key="3">
    <source>
        <dbReference type="Pfam" id="PF01370"/>
    </source>
</evidence>
<dbReference type="Pfam" id="PF01370">
    <property type="entry name" value="Epimerase"/>
    <property type="match status" value="1"/>
</dbReference>
<dbReference type="PANTHER" id="PTHR10366:SF776">
    <property type="entry name" value="NAD(P)-BINDING ROSSMANN-FOLD SUPERFAMILY PROTEIN"/>
    <property type="match status" value="1"/>
</dbReference>
<dbReference type="GO" id="GO:0016616">
    <property type="term" value="F:oxidoreductase activity, acting on the CH-OH group of donors, NAD or NADP as acceptor"/>
    <property type="evidence" value="ECO:0007669"/>
    <property type="project" value="TreeGrafter"/>
</dbReference>
<accession>A0A7C9DQH7</accession>
<evidence type="ECO:0000313" key="4">
    <source>
        <dbReference type="EMBL" id="MBA4648981.1"/>
    </source>
</evidence>
<dbReference type="Gene3D" id="3.40.50.720">
    <property type="entry name" value="NAD(P)-binding Rossmann-like Domain"/>
    <property type="match status" value="1"/>
</dbReference>
<evidence type="ECO:0000256" key="2">
    <source>
        <dbReference type="ARBA" id="ARBA00023002"/>
    </source>
</evidence>
<evidence type="ECO:0000256" key="1">
    <source>
        <dbReference type="ARBA" id="ARBA00022857"/>
    </source>
</evidence>
<organism evidence="4">
    <name type="scientific">Opuntia streptacantha</name>
    <name type="common">Prickly pear cactus</name>
    <name type="synonym">Opuntia cardona</name>
    <dbReference type="NCBI Taxonomy" id="393608"/>
    <lineage>
        <taxon>Eukaryota</taxon>
        <taxon>Viridiplantae</taxon>
        <taxon>Streptophyta</taxon>
        <taxon>Embryophyta</taxon>
        <taxon>Tracheophyta</taxon>
        <taxon>Spermatophyta</taxon>
        <taxon>Magnoliopsida</taxon>
        <taxon>eudicotyledons</taxon>
        <taxon>Gunneridae</taxon>
        <taxon>Pentapetalae</taxon>
        <taxon>Caryophyllales</taxon>
        <taxon>Cactineae</taxon>
        <taxon>Cactaceae</taxon>
        <taxon>Opuntioideae</taxon>
        <taxon>Opuntia</taxon>
    </lineage>
</organism>
<dbReference type="EMBL" id="GISG01157860">
    <property type="protein sequence ID" value="MBA4648981.1"/>
    <property type="molecule type" value="Transcribed_RNA"/>
</dbReference>